<dbReference type="Gene3D" id="1.10.10.10">
    <property type="entry name" value="Winged helix-like DNA-binding domain superfamily/Winged helix DNA-binding domain"/>
    <property type="match status" value="1"/>
</dbReference>
<proteinExistence type="inferred from homology"/>
<comment type="similarity">
    <text evidence="1">Belongs to the LysR transcriptional regulatory family.</text>
</comment>
<dbReference type="OrthoDB" id="9026421at2"/>
<dbReference type="SUPFAM" id="SSF53850">
    <property type="entry name" value="Periplasmic binding protein-like II"/>
    <property type="match status" value="1"/>
</dbReference>
<dbReference type="FunFam" id="1.10.10.10:FF:000001">
    <property type="entry name" value="LysR family transcriptional regulator"/>
    <property type="match status" value="1"/>
</dbReference>
<dbReference type="InterPro" id="IPR058163">
    <property type="entry name" value="LysR-type_TF_proteobact-type"/>
</dbReference>
<dbReference type="InterPro" id="IPR036390">
    <property type="entry name" value="WH_DNA-bd_sf"/>
</dbReference>
<dbReference type="InterPro" id="IPR005119">
    <property type="entry name" value="LysR_subst-bd"/>
</dbReference>
<dbReference type="AlphaFoldDB" id="A0A1M7P5M4"/>
<evidence type="ECO:0000256" key="2">
    <source>
        <dbReference type="ARBA" id="ARBA00023015"/>
    </source>
</evidence>
<dbReference type="Gene3D" id="3.40.190.290">
    <property type="match status" value="1"/>
</dbReference>
<dbReference type="InterPro" id="IPR000847">
    <property type="entry name" value="LysR_HTH_N"/>
</dbReference>
<dbReference type="InterPro" id="IPR036388">
    <property type="entry name" value="WH-like_DNA-bd_sf"/>
</dbReference>
<dbReference type="FunFam" id="3.40.190.290:FF:000001">
    <property type="entry name" value="Transcriptional regulator, LysR family"/>
    <property type="match status" value="1"/>
</dbReference>
<dbReference type="PROSITE" id="PS50931">
    <property type="entry name" value="HTH_LYSR"/>
    <property type="match status" value="1"/>
</dbReference>
<organism evidence="6 7">
    <name type="scientific">Duganella sacchari</name>
    <dbReference type="NCBI Taxonomy" id="551987"/>
    <lineage>
        <taxon>Bacteria</taxon>
        <taxon>Pseudomonadati</taxon>
        <taxon>Pseudomonadota</taxon>
        <taxon>Betaproteobacteria</taxon>
        <taxon>Burkholderiales</taxon>
        <taxon>Oxalobacteraceae</taxon>
        <taxon>Telluria group</taxon>
        <taxon>Duganella</taxon>
    </lineage>
</organism>
<dbReference type="Pfam" id="PF00126">
    <property type="entry name" value="HTH_1"/>
    <property type="match status" value="1"/>
</dbReference>
<feature type="domain" description="HTH lysR-type" evidence="5">
    <location>
        <begin position="1"/>
        <end position="59"/>
    </location>
</feature>
<evidence type="ECO:0000256" key="1">
    <source>
        <dbReference type="ARBA" id="ARBA00009437"/>
    </source>
</evidence>
<dbReference type="PANTHER" id="PTHR30537:SF5">
    <property type="entry name" value="HTH-TYPE TRANSCRIPTIONAL ACTIVATOR TTDR-RELATED"/>
    <property type="match status" value="1"/>
</dbReference>
<keyword evidence="4" id="KW-0804">Transcription</keyword>
<dbReference type="EMBL" id="FRCX01000004">
    <property type="protein sequence ID" value="SHN11909.1"/>
    <property type="molecule type" value="Genomic_DNA"/>
</dbReference>
<dbReference type="PANTHER" id="PTHR30537">
    <property type="entry name" value="HTH-TYPE TRANSCRIPTIONAL REGULATOR"/>
    <property type="match status" value="1"/>
</dbReference>
<name>A0A1M7P5M4_9BURK</name>
<dbReference type="STRING" id="551987.SAMN05192549_104434"/>
<dbReference type="GO" id="GO:0043565">
    <property type="term" value="F:sequence-specific DNA binding"/>
    <property type="evidence" value="ECO:0007669"/>
    <property type="project" value="TreeGrafter"/>
</dbReference>
<protein>
    <submittedName>
        <fullName evidence="6">DNA-binding transcriptional regulator, LysR family</fullName>
    </submittedName>
</protein>
<evidence type="ECO:0000313" key="7">
    <source>
        <dbReference type="Proteomes" id="UP000184339"/>
    </source>
</evidence>
<gene>
    <name evidence="6" type="ORF">SAMN05192549_104434</name>
</gene>
<evidence type="ECO:0000256" key="4">
    <source>
        <dbReference type="ARBA" id="ARBA00023163"/>
    </source>
</evidence>
<evidence type="ECO:0000256" key="3">
    <source>
        <dbReference type="ARBA" id="ARBA00023125"/>
    </source>
</evidence>
<dbReference type="CDD" id="cd08477">
    <property type="entry name" value="PBP2_CrgA_like_8"/>
    <property type="match status" value="1"/>
</dbReference>
<keyword evidence="3 6" id="KW-0238">DNA-binding</keyword>
<keyword evidence="2" id="KW-0805">Transcription regulation</keyword>
<sequence>MDRLRSMEVFVGVVEAGSFTAAARAFEMSVVMVGKHIADLEQRLGARLLNRTTRRQSLTEIGEQYCEQCRQILAHVQSAESGALAMRSSARGNLRISAPVAFGSALLAPLLPAYMAAHPEVSVDLDLSERISDLVEEGLDAAIRIGRLDDSTLIARPLKPYGMVICGAPAYLARCGTPATPADLAQHQCLDFLHWRRVVRWRLGQPDGALPSPQPSRFRSNNGQAVKQMALNGFGLAMLPEIVVAEEIAQGRLVPLLRNYMPPLRPLHLIYPRGRQTTPKLSTFVDFVVKNFGLA</sequence>
<evidence type="ECO:0000313" key="6">
    <source>
        <dbReference type="EMBL" id="SHN11909.1"/>
    </source>
</evidence>
<dbReference type="RefSeq" id="WP_072784417.1">
    <property type="nucleotide sequence ID" value="NZ_FRCX01000004.1"/>
</dbReference>
<reference evidence="7" key="1">
    <citation type="submission" date="2016-11" db="EMBL/GenBank/DDBJ databases">
        <authorList>
            <person name="Varghese N."/>
            <person name="Submissions S."/>
        </authorList>
    </citation>
    <scope>NUCLEOTIDE SEQUENCE [LARGE SCALE GENOMIC DNA]</scope>
    <source>
        <strain evidence="7">Sac-22</strain>
    </source>
</reference>
<keyword evidence="7" id="KW-1185">Reference proteome</keyword>
<accession>A0A1M7P5M4</accession>
<evidence type="ECO:0000259" key="5">
    <source>
        <dbReference type="PROSITE" id="PS50931"/>
    </source>
</evidence>
<dbReference type="GO" id="GO:0006351">
    <property type="term" value="P:DNA-templated transcription"/>
    <property type="evidence" value="ECO:0007669"/>
    <property type="project" value="TreeGrafter"/>
</dbReference>
<dbReference type="GO" id="GO:0003700">
    <property type="term" value="F:DNA-binding transcription factor activity"/>
    <property type="evidence" value="ECO:0007669"/>
    <property type="project" value="InterPro"/>
</dbReference>
<dbReference type="SUPFAM" id="SSF46785">
    <property type="entry name" value="Winged helix' DNA-binding domain"/>
    <property type="match status" value="1"/>
</dbReference>
<dbReference type="Pfam" id="PF03466">
    <property type="entry name" value="LysR_substrate"/>
    <property type="match status" value="1"/>
</dbReference>
<dbReference type="Proteomes" id="UP000184339">
    <property type="component" value="Unassembled WGS sequence"/>
</dbReference>